<organism evidence="5 6">
    <name type="scientific">Phytophthora kernoviae</name>
    <dbReference type="NCBI Taxonomy" id="325452"/>
    <lineage>
        <taxon>Eukaryota</taxon>
        <taxon>Sar</taxon>
        <taxon>Stramenopiles</taxon>
        <taxon>Oomycota</taxon>
        <taxon>Peronosporomycetes</taxon>
        <taxon>Peronosporales</taxon>
        <taxon>Peronosporaceae</taxon>
        <taxon>Phytophthora</taxon>
    </lineage>
</organism>
<dbReference type="EMBL" id="MBDN02000064">
    <property type="protein sequence ID" value="RLN81939.1"/>
    <property type="molecule type" value="Genomic_DNA"/>
</dbReference>
<dbReference type="EMBL" id="MAYM02001642">
    <property type="protein sequence ID" value="RLN14194.1"/>
    <property type="molecule type" value="Genomic_DNA"/>
</dbReference>
<comment type="caution">
    <text evidence="5">The sequence shown here is derived from an EMBL/GenBank/DDBJ whole genome shotgun (WGS) entry which is preliminary data.</text>
</comment>
<dbReference type="EMBL" id="JPWU03000074">
    <property type="protein sequence ID" value="KAG2527637.1"/>
    <property type="molecule type" value="Genomic_DNA"/>
</dbReference>
<name>A0A3R7KW03_9STRA</name>
<gene>
    <name evidence="4" type="ORF">BBI17_004447</name>
    <name evidence="5" type="ORF">BBO99_00003271</name>
    <name evidence="2" type="ORF">JM16_004143</name>
    <name evidence="3" type="ORF">JM18_003617</name>
</gene>
<evidence type="ECO:0000313" key="6">
    <source>
        <dbReference type="Proteomes" id="UP000285624"/>
    </source>
</evidence>
<feature type="region of interest" description="Disordered" evidence="1">
    <location>
        <begin position="54"/>
        <end position="111"/>
    </location>
</feature>
<reference evidence="2" key="1">
    <citation type="journal article" date="2015" name="Genom Data">
        <title>Genome sequences of six Phytophthora species associated with forests in New Zealand.</title>
        <authorList>
            <person name="Studholme D.J."/>
            <person name="McDougal R.L."/>
            <person name="Sambles C."/>
            <person name="Hansen E."/>
            <person name="Hardy G."/>
            <person name="Grant M."/>
            <person name="Ganley R.J."/>
            <person name="Williams N.M."/>
        </authorList>
    </citation>
    <scope>NUCLEOTIDE SEQUENCE</scope>
    <source>
        <strain evidence="2">NZFS 2646</strain>
        <strain evidence="3">NZFS 3630</strain>
    </source>
</reference>
<evidence type="ECO:0000313" key="7">
    <source>
        <dbReference type="Proteomes" id="UP000285883"/>
    </source>
</evidence>
<dbReference type="Proteomes" id="UP000285883">
    <property type="component" value="Unassembled WGS sequence"/>
</dbReference>
<evidence type="ECO:0000313" key="3">
    <source>
        <dbReference type="EMBL" id="KAG2527637.1"/>
    </source>
</evidence>
<dbReference type="STRING" id="325452.A0A3R7KW03"/>
<evidence type="ECO:0000313" key="2">
    <source>
        <dbReference type="EMBL" id="KAG2525954.1"/>
    </source>
</evidence>
<feature type="compositionally biased region" description="Polar residues" evidence="1">
    <location>
        <begin position="59"/>
        <end position="69"/>
    </location>
</feature>
<reference evidence="6 7" key="2">
    <citation type="submission" date="2018-07" db="EMBL/GenBank/DDBJ databases">
        <title>Genome sequencing of oomycete isolates from Chile give support for New Zealand origin for Phytophthora kernoviae and make available the first Nothophytophthora sp. genome.</title>
        <authorList>
            <person name="Studholme D.J."/>
            <person name="Sanfuentes E."/>
            <person name="Panda P."/>
            <person name="Hill R."/>
            <person name="Sambles C."/>
            <person name="Grant M."/>
            <person name="Williams N.M."/>
            <person name="Mcdougal R.L."/>
        </authorList>
    </citation>
    <scope>NUCLEOTIDE SEQUENCE [LARGE SCALE GENOMIC DNA]</scope>
    <source>
        <strain evidence="4">Chile2</strain>
        <strain evidence="5">Chile4</strain>
    </source>
</reference>
<feature type="compositionally biased region" description="Gly residues" evidence="1">
    <location>
        <begin position="75"/>
        <end position="88"/>
    </location>
</feature>
<reference evidence="2" key="3">
    <citation type="submission" date="2020-06" db="EMBL/GenBank/DDBJ databases">
        <authorList>
            <person name="Studholme D.J."/>
        </authorList>
    </citation>
    <scope>NUCLEOTIDE SEQUENCE</scope>
    <source>
        <strain evidence="2">NZFS 2646</strain>
        <strain evidence="3">NZFS 3630</strain>
    </source>
</reference>
<protein>
    <submittedName>
        <fullName evidence="5">Uncharacterized protein</fullName>
    </submittedName>
</protein>
<proteinExistence type="predicted"/>
<dbReference type="Proteomes" id="UP000285624">
    <property type="component" value="Unassembled WGS sequence"/>
</dbReference>
<sequence>MYIGFAASGDADRMREVLKELQDALFHNSVNDAMMRIAKEAALSAKAKIAEQAAQQQANSRGGSLFSTTRHLLSRGGGGAGGAHGPGISGSDNKGEHAGADTPTTVKKEGQKVAIKDTAAEVMANRSRHKPRFVSLRRKGQSGEEVRKMELNLDAINGGLDEVKWKCAMFLYDVEEVAHVAPSQIRILAYPSKLPLAGKTDRSALTKLVKPDTIWTVDIGANNSDMLNDW</sequence>
<dbReference type="Proteomes" id="UP000785171">
    <property type="component" value="Unassembled WGS sequence"/>
</dbReference>
<evidence type="ECO:0000313" key="4">
    <source>
        <dbReference type="EMBL" id="RLN14194.1"/>
    </source>
</evidence>
<dbReference type="AlphaFoldDB" id="A0A3R7KW03"/>
<evidence type="ECO:0000313" key="5">
    <source>
        <dbReference type="EMBL" id="RLN81939.1"/>
    </source>
</evidence>
<evidence type="ECO:0000256" key="1">
    <source>
        <dbReference type="SAM" id="MobiDB-lite"/>
    </source>
</evidence>
<accession>A0A3R7KW03</accession>
<dbReference type="EMBL" id="JPWV03000082">
    <property type="protein sequence ID" value="KAG2525954.1"/>
    <property type="molecule type" value="Genomic_DNA"/>
</dbReference>
<dbReference type="Proteomes" id="UP000792063">
    <property type="component" value="Unassembled WGS sequence"/>
</dbReference>
<keyword evidence="6" id="KW-1185">Reference proteome</keyword>